<evidence type="ECO:0000313" key="3">
    <source>
        <dbReference type="EMBL" id="AWL98981.1"/>
    </source>
</evidence>
<organism evidence="3 4">
    <name type="scientific">Bradyrhizobium amphicarpaeae</name>
    <dbReference type="NCBI Taxonomy" id="1404768"/>
    <lineage>
        <taxon>Bacteria</taxon>
        <taxon>Pseudomonadati</taxon>
        <taxon>Pseudomonadota</taxon>
        <taxon>Alphaproteobacteria</taxon>
        <taxon>Hyphomicrobiales</taxon>
        <taxon>Nitrobacteraceae</taxon>
        <taxon>Bradyrhizobium</taxon>
    </lineage>
</organism>
<dbReference type="Gene3D" id="3.50.70.20">
    <property type="entry name" value="Cytochrome P460"/>
    <property type="match status" value="1"/>
</dbReference>
<feature type="transmembrane region" description="Helical" evidence="1">
    <location>
        <begin position="12"/>
        <end position="35"/>
    </location>
</feature>
<keyword evidence="1" id="KW-0472">Membrane</keyword>
<dbReference type="EMBL" id="CP029426">
    <property type="protein sequence ID" value="AWL98981.1"/>
    <property type="molecule type" value="Genomic_DNA"/>
</dbReference>
<reference evidence="3 4" key="2">
    <citation type="journal article" date="2019" name="Int. J. Syst. Evol. Microbiol.">
        <title>Description and complete genome sequence of Bradyrhizobium amphicarpaeae sp. nov., harbouring photosystem and nitrogen-fixation genes.</title>
        <authorList>
            <person name="Bromfield E.S.P."/>
            <person name="Cloutier S."/>
            <person name="Nguyen H.D.T."/>
        </authorList>
    </citation>
    <scope>NUCLEOTIDE SEQUENCE [LARGE SCALE GENOMIC DNA]</scope>
    <source>
        <strain evidence="3 4">39S1MB</strain>
    </source>
</reference>
<evidence type="ECO:0000259" key="2">
    <source>
        <dbReference type="Pfam" id="PF16694"/>
    </source>
</evidence>
<sequence length="187" mass="20243">MTSTETEEKRSSFPTVIVLAAIVIVVLLTCVPYLVTVALAEEAAERATTDASPIFGVTLPPGYKQWELIAPAEEAAPLDELRAVVGNQTAIDAYQAGKLPFPDGTILVKRAWKRKQSSDFASATVPGAATTVQVMVKDSQKYAATGGWGFGRFINGKPVDEAQHRTCFACHEARVKNRDYVFTRLAP</sequence>
<name>A0A2U8PMK5_9BRAD</name>
<protein>
    <submittedName>
        <fullName evidence="3">Cytochrome C oxidase subunit III</fullName>
    </submittedName>
</protein>
<accession>A0A2U8PMK5</accession>
<dbReference type="KEGG" id="brq:CIT40_02380"/>
<dbReference type="RefSeq" id="WP_094895857.1">
    <property type="nucleotide sequence ID" value="NZ_CP029426.2"/>
</dbReference>
<dbReference type="CDD" id="cd20753">
    <property type="entry name" value="cyt_P460_Mc-like"/>
    <property type="match status" value="1"/>
</dbReference>
<keyword evidence="4" id="KW-1185">Reference proteome</keyword>
<dbReference type="Pfam" id="PF16694">
    <property type="entry name" value="Cytochrome_P460"/>
    <property type="match status" value="1"/>
</dbReference>
<feature type="domain" description="Cytochrome P460" evidence="2">
    <location>
        <begin position="60"/>
        <end position="183"/>
    </location>
</feature>
<dbReference type="Proteomes" id="UP000215884">
    <property type="component" value="Chromosome"/>
</dbReference>
<evidence type="ECO:0000313" key="4">
    <source>
        <dbReference type="Proteomes" id="UP000215884"/>
    </source>
</evidence>
<gene>
    <name evidence="3" type="ORF">CIT40_02380</name>
</gene>
<keyword evidence="1" id="KW-0812">Transmembrane</keyword>
<proteinExistence type="predicted"/>
<evidence type="ECO:0000256" key="1">
    <source>
        <dbReference type="SAM" id="Phobius"/>
    </source>
</evidence>
<reference evidence="3 4" key="1">
    <citation type="journal article" date="2017" name="Syst. Appl. Microbiol.">
        <title>Soybeans inoculated with root zone soils of Canadian native legumes harbour diverse and novel Bradyrhizobium spp. that possess agricultural potential.</title>
        <authorList>
            <person name="Bromfield E.S.P."/>
            <person name="Cloutier S."/>
            <person name="Tambong J.T."/>
            <person name="Tran Thi T.V."/>
        </authorList>
    </citation>
    <scope>NUCLEOTIDE SEQUENCE [LARGE SCALE GENOMIC DNA]</scope>
    <source>
        <strain evidence="3 4">39S1MB</strain>
    </source>
</reference>
<dbReference type="InterPro" id="IPR032033">
    <property type="entry name" value="Cytochrome_P460"/>
</dbReference>
<dbReference type="OrthoDB" id="511546at2"/>
<keyword evidence="1" id="KW-1133">Transmembrane helix</keyword>
<dbReference type="AlphaFoldDB" id="A0A2U8PMK5"/>
<dbReference type="InterPro" id="IPR038142">
    <property type="entry name" value="Cytochrome_P460_sp"/>
</dbReference>